<dbReference type="Proteomes" id="UP001314170">
    <property type="component" value="Unassembled WGS sequence"/>
</dbReference>
<dbReference type="InterPro" id="IPR004316">
    <property type="entry name" value="SWEET_rpt"/>
</dbReference>
<dbReference type="FunFam" id="1.20.1280.290:FF:000003">
    <property type="entry name" value="Bidirectional sugar transporter SWEET"/>
    <property type="match status" value="1"/>
</dbReference>
<evidence type="ECO:0000256" key="5">
    <source>
        <dbReference type="ARBA" id="ARBA00022597"/>
    </source>
</evidence>
<evidence type="ECO:0000256" key="3">
    <source>
        <dbReference type="ARBA" id="ARBA00022448"/>
    </source>
</evidence>
<comment type="caution">
    <text evidence="12">The sequence shown here is derived from an EMBL/GenBank/DDBJ whole genome shotgun (WGS) entry which is preliminary data.</text>
</comment>
<evidence type="ECO:0000256" key="10">
    <source>
        <dbReference type="RuleBase" id="RU910715"/>
    </source>
</evidence>
<keyword evidence="5 10" id="KW-0762">Sugar transport</keyword>
<dbReference type="GO" id="GO:0008515">
    <property type="term" value="F:sucrose transmembrane transporter activity"/>
    <property type="evidence" value="ECO:0007669"/>
    <property type="project" value="UniProtKB-ARBA"/>
</dbReference>
<dbReference type="EMBL" id="CAWUPB010001009">
    <property type="protein sequence ID" value="CAK7336781.1"/>
    <property type="molecule type" value="Genomic_DNA"/>
</dbReference>
<feature type="transmembrane region" description="Helical" evidence="10">
    <location>
        <begin position="193"/>
        <end position="214"/>
    </location>
</feature>
<feature type="transmembrane region" description="Helical" evidence="10">
    <location>
        <begin position="48"/>
        <end position="64"/>
    </location>
</feature>
<evidence type="ECO:0000256" key="6">
    <source>
        <dbReference type="ARBA" id="ARBA00022692"/>
    </source>
</evidence>
<protein>
    <recommendedName>
        <fullName evidence="10">Bidirectional sugar transporter SWEET</fullName>
    </recommendedName>
</protein>
<keyword evidence="4" id="KW-1003">Cell membrane</keyword>
<dbReference type="FunFam" id="1.20.1280.290:FF:000001">
    <property type="entry name" value="Bidirectional sugar transporter SWEET"/>
    <property type="match status" value="1"/>
</dbReference>
<evidence type="ECO:0000313" key="12">
    <source>
        <dbReference type="EMBL" id="CAK7336781.1"/>
    </source>
</evidence>
<feature type="transmembrane region" description="Helical" evidence="10">
    <location>
        <begin position="132"/>
        <end position="153"/>
    </location>
</feature>
<keyword evidence="8 10" id="KW-1133">Transmembrane helix</keyword>
<evidence type="ECO:0000256" key="9">
    <source>
        <dbReference type="ARBA" id="ARBA00023136"/>
    </source>
</evidence>
<keyword evidence="9 10" id="KW-0472">Membrane</keyword>
<dbReference type="PANTHER" id="PTHR10791">
    <property type="entry name" value="RAG1-ACTIVATING PROTEIN 1"/>
    <property type="match status" value="1"/>
</dbReference>
<evidence type="ECO:0000256" key="11">
    <source>
        <dbReference type="SAM" id="MobiDB-lite"/>
    </source>
</evidence>
<dbReference type="InterPro" id="IPR047664">
    <property type="entry name" value="SWEET"/>
</dbReference>
<evidence type="ECO:0000256" key="1">
    <source>
        <dbReference type="ARBA" id="ARBA00004651"/>
    </source>
</evidence>
<dbReference type="PANTHER" id="PTHR10791:SF22">
    <property type="entry name" value="BIDIRECTIONAL SUGAR TRANSPORTER SWEET11"/>
    <property type="match status" value="1"/>
</dbReference>
<comment type="function">
    <text evidence="10">Mediates both low-affinity uptake and efflux of sugar across the membrane.</text>
</comment>
<keyword evidence="3 10" id="KW-0813">Transport</keyword>
<comment type="similarity">
    <text evidence="2 10">Belongs to the SWEET sugar transporter family.</text>
</comment>
<keyword evidence="7" id="KW-0677">Repeat</keyword>
<gene>
    <name evidence="12" type="ORF">DCAF_LOCUS11801</name>
</gene>
<evidence type="ECO:0000256" key="4">
    <source>
        <dbReference type="ARBA" id="ARBA00022475"/>
    </source>
</evidence>
<dbReference type="Gene3D" id="1.20.1280.290">
    <property type="match status" value="2"/>
</dbReference>
<reference evidence="12 13" key="1">
    <citation type="submission" date="2024-01" db="EMBL/GenBank/DDBJ databases">
        <authorList>
            <person name="Waweru B."/>
        </authorList>
    </citation>
    <scope>NUCLEOTIDE SEQUENCE [LARGE SCALE GENOMIC DNA]</scope>
</reference>
<keyword evidence="6 10" id="KW-0812">Transmembrane</keyword>
<dbReference type="Pfam" id="PF03083">
    <property type="entry name" value="MtN3_slv"/>
    <property type="match status" value="2"/>
</dbReference>
<evidence type="ECO:0000256" key="7">
    <source>
        <dbReference type="ARBA" id="ARBA00022737"/>
    </source>
</evidence>
<accession>A0AAV1RJ56</accession>
<feature type="transmembrane region" description="Helical" evidence="10">
    <location>
        <begin position="12"/>
        <end position="36"/>
    </location>
</feature>
<sequence length="281" mass="31830">MTGFSTHSPWVFTFGLIGNFVSFVVFLAPIPTFVRIFKKKTTEGFESLPYVVALFSAMLWLYYASLKSDVLLLITINSVGCLIETIYIALYIAYAPKQARIVTLRILILLNFGGFFFILLLSHFFVKGSNRVKVLGWVCVAFSVSVFAAPLSIMKLVIRTKSVEFMPFTLSFFLTLSAIMWLFYGLLRKDFYIAIPNIVGFIFGVLQMILYAIYKNFKPVVPMDPKLPQHNIDIDKLSTISCEMQQAVCPKTNEQDDPIENSKGPRSNQDQPNKCEIFVSA</sequence>
<feature type="region of interest" description="Disordered" evidence="11">
    <location>
        <begin position="251"/>
        <end position="274"/>
    </location>
</feature>
<name>A0AAV1RJ56_9ROSI</name>
<evidence type="ECO:0000313" key="13">
    <source>
        <dbReference type="Proteomes" id="UP001314170"/>
    </source>
</evidence>
<organism evidence="12 13">
    <name type="scientific">Dovyalis caffra</name>
    <dbReference type="NCBI Taxonomy" id="77055"/>
    <lineage>
        <taxon>Eukaryota</taxon>
        <taxon>Viridiplantae</taxon>
        <taxon>Streptophyta</taxon>
        <taxon>Embryophyta</taxon>
        <taxon>Tracheophyta</taxon>
        <taxon>Spermatophyta</taxon>
        <taxon>Magnoliopsida</taxon>
        <taxon>eudicotyledons</taxon>
        <taxon>Gunneridae</taxon>
        <taxon>Pentapetalae</taxon>
        <taxon>rosids</taxon>
        <taxon>fabids</taxon>
        <taxon>Malpighiales</taxon>
        <taxon>Salicaceae</taxon>
        <taxon>Flacourtieae</taxon>
        <taxon>Dovyalis</taxon>
    </lineage>
</organism>
<proteinExistence type="inferred from homology"/>
<dbReference type="GO" id="GO:0051119">
    <property type="term" value="F:sugar transmembrane transporter activity"/>
    <property type="evidence" value="ECO:0007669"/>
    <property type="project" value="InterPro"/>
</dbReference>
<comment type="subcellular location">
    <subcellularLocation>
        <location evidence="1 10">Cell membrane</location>
        <topology evidence="1 10">Multi-pass membrane protein</topology>
    </subcellularLocation>
</comment>
<evidence type="ECO:0000256" key="8">
    <source>
        <dbReference type="ARBA" id="ARBA00022989"/>
    </source>
</evidence>
<feature type="transmembrane region" description="Helical" evidence="10">
    <location>
        <begin position="106"/>
        <end position="126"/>
    </location>
</feature>
<evidence type="ECO:0000256" key="2">
    <source>
        <dbReference type="ARBA" id="ARBA00007809"/>
    </source>
</evidence>
<dbReference type="GO" id="GO:0005886">
    <property type="term" value="C:plasma membrane"/>
    <property type="evidence" value="ECO:0007669"/>
    <property type="project" value="UniProtKB-SubCell"/>
</dbReference>
<keyword evidence="13" id="KW-1185">Reference proteome</keyword>
<feature type="transmembrane region" description="Helical" evidence="10">
    <location>
        <begin position="70"/>
        <end position="94"/>
    </location>
</feature>
<feature type="transmembrane region" description="Helical" evidence="10">
    <location>
        <begin position="165"/>
        <end position="187"/>
    </location>
</feature>
<dbReference type="AlphaFoldDB" id="A0AAV1RJ56"/>